<keyword evidence="1" id="KW-1133">Transmembrane helix</keyword>
<keyword evidence="1" id="KW-0472">Membrane</keyword>
<name>A0A226DBE6_FOLCA</name>
<reference evidence="2 3" key="1">
    <citation type="submission" date="2015-12" db="EMBL/GenBank/DDBJ databases">
        <title>The genome of Folsomia candida.</title>
        <authorList>
            <person name="Faddeeva A."/>
            <person name="Derks M.F."/>
            <person name="Anvar Y."/>
            <person name="Smit S."/>
            <person name="Van Straalen N."/>
            <person name="Roelofs D."/>
        </authorList>
    </citation>
    <scope>NUCLEOTIDE SEQUENCE [LARGE SCALE GENOMIC DNA]</scope>
    <source>
        <strain evidence="2 3">VU population</strain>
        <tissue evidence="2">Whole body</tissue>
    </source>
</reference>
<evidence type="ECO:0000256" key="1">
    <source>
        <dbReference type="SAM" id="Phobius"/>
    </source>
</evidence>
<comment type="caution">
    <text evidence="2">The sequence shown here is derived from an EMBL/GenBank/DDBJ whole genome shotgun (WGS) entry which is preliminary data.</text>
</comment>
<dbReference type="AlphaFoldDB" id="A0A226DBE6"/>
<accession>A0A226DBE6</accession>
<protein>
    <submittedName>
        <fullName evidence="2">Uncharacterized protein</fullName>
    </submittedName>
</protein>
<dbReference type="EMBL" id="LNIX01000026">
    <property type="protein sequence ID" value="OXA42460.1"/>
    <property type="molecule type" value="Genomic_DNA"/>
</dbReference>
<keyword evidence="1" id="KW-0812">Transmembrane</keyword>
<dbReference type="Proteomes" id="UP000198287">
    <property type="component" value="Unassembled WGS sequence"/>
</dbReference>
<sequence length="701" mass="80550">MSRTPRDVENSDVQIVHDIPFADGFGFLEYTTLPRTIFIYQNLSKIRNLVFDILSSRPSPNRVGIWVAQEMFETVETSETRKQQFSDWLLMTTSEYYGFRHKDWRSIMVRGEYWSFLDSTKNIYPIMTTNKALDRALDSLNFDDSTTENFMVLLLPRNNGVFELCVKVSGLFIKSSQNFNCVRKYDDKILKGYFGLTPLPIIWYGNYISFDQTENNRGISNKNLPNPSINPLSRDFSISIPLYMAVVIVRRTNASLEVENTAGRYPKVFIESANVVTISNGQLNEYTYTSGLLFLSCYAESYITFDFYITPFQPTLWLAFITSMLLTFIVLYFYMTWNHNLSPYPVYLSFISVLFDDFSSVPEAIGHSLFYRLVFVTWGPAALIFTNCYSGLIISELNAPLRRTISHSFADIICQNRELLDSAVYPIDATKWGKLLKFENYKAYWGNVNLRFDILPTFKNPFASDKCYRILSPPIKTRMRHVGESESYFWPFILHHIFISNSIYNSLFQQNTISSHFLKQDLLLLLLMNPVHDVLPTGIDLARRNYTTTELQFLAERDIIDCREKNAFIASSHAVNAELDFLTRKYPSKKFHSGEPFQDARLYGWCFEGGGHAGTGISAVQRNLQALVQSGIYWRLKREMVSNMWVGRKPAETDVTVAVSPLTMDGAIITIFMLSGALLAPNHLVAFFFSVFHSCSNVGHK</sequence>
<evidence type="ECO:0000313" key="3">
    <source>
        <dbReference type="Proteomes" id="UP000198287"/>
    </source>
</evidence>
<evidence type="ECO:0000313" key="2">
    <source>
        <dbReference type="EMBL" id="OXA42460.1"/>
    </source>
</evidence>
<proteinExistence type="predicted"/>
<feature type="transmembrane region" description="Helical" evidence="1">
    <location>
        <begin position="316"/>
        <end position="335"/>
    </location>
</feature>
<feature type="transmembrane region" description="Helical" evidence="1">
    <location>
        <begin position="370"/>
        <end position="394"/>
    </location>
</feature>
<gene>
    <name evidence="2" type="ORF">Fcan01_22846</name>
</gene>
<organism evidence="2 3">
    <name type="scientific">Folsomia candida</name>
    <name type="common">Springtail</name>
    <dbReference type="NCBI Taxonomy" id="158441"/>
    <lineage>
        <taxon>Eukaryota</taxon>
        <taxon>Metazoa</taxon>
        <taxon>Ecdysozoa</taxon>
        <taxon>Arthropoda</taxon>
        <taxon>Hexapoda</taxon>
        <taxon>Collembola</taxon>
        <taxon>Entomobryomorpha</taxon>
        <taxon>Isotomoidea</taxon>
        <taxon>Isotomidae</taxon>
        <taxon>Proisotominae</taxon>
        <taxon>Folsomia</taxon>
    </lineage>
</organism>
<keyword evidence="3" id="KW-1185">Reference proteome</keyword>
<feature type="transmembrane region" description="Helical" evidence="1">
    <location>
        <begin position="667"/>
        <end position="692"/>
    </location>
</feature>